<protein>
    <submittedName>
        <fullName evidence="1">Putative group viii salivary lipocalin</fullName>
    </submittedName>
</protein>
<feature type="non-terminal residue" evidence="1">
    <location>
        <position position="1"/>
    </location>
</feature>
<dbReference type="Gene3D" id="2.40.128.20">
    <property type="match status" value="1"/>
</dbReference>
<reference evidence="1" key="1">
    <citation type="submission" date="2012-11" db="EMBL/GenBank/DDBJ databases">
        <authorList>
            <person name="Lucero-Rivera Y.E."/>
            <person name="Tovar-Ramirez D."/>
        </authorList>
    </citation>
    <scope>NUCLEOTIDE SEQUENCE</scope>
    <source>
        <tissue evidence="1">Salivary gland</tissue>
    </source>
</reference>
<dbReference type="AlphaFoldDB" id="L7MIM4"/>
<sequence>PQPACSNKTFYLVGHSQRPDDPSLRCVYTCYEGTNDKWVNRTLWFETLDQEPGSTDPEEFGILFQVKCRGLTLIQVNVTGFLERYTQAKRFYQLLDYDGDFMVLGDKLPRLSKSAHCSLWATTTSKNFTQLPQNITETLHSQCENMTTYPYPQNCSTPLQYQ</sequence>
<dbReference type="InterPro" id="IPR012674">
    <property type="entry name" value="Calycin"/>
</dbReference>
<proteinExistence type="evidence at transcript level"/>
<reference evidence="1" key="2">
    <citation type="journal article" date="2015" name="J. Proteomics">
        <title>Sexual differences in the sialomes of the zebra tick, Rhipicephalus pulchellus.</title>
        <authorList>
            <person name="Tan A.W."/>
            <person name="Francischetti I.M."/>
            <person name="Slovak M."/>
            <person name="Kini R.M."/>
            <person name="Ribeiro J.M."/>
        </authorList>
    </citation>
    <scope>NUCLEOTIDE SEQUENCE</scope>
    <source>
        <tissue evidence="1">Salivary gland</tissue>
    </source>
</reference>
<organism evidence="1">
    <name type="scientific">Rhipicephalus pulchellus</name>
    <name type="common">Yellow backed tick</name>
    <name type="synonym">Dermacentor pulchellus</name>
    <dbReference type="NCBI Taxonomy" id="72859"/>
    <lineage>
        <taxon>Eukaryota</taxon>
        <taxon>Metazoa</taxon>
        <taxon>Ecdysozoa</taxon>
        <taxon>Arthropoda</taxon>
        <taxon>Chelicerata</taxon>
        <taxon>Arachnida</taxon>
        <taxon>Acari</taxon>
        <taxon>Parasitiformes</taxon>
        <taxon>Ixodida</taxon>
        <taxon>Ixodoidea</taxon>
        <taxon>Ixodidae</taxon>
        <taxon>Rhipicephalinae</taxon>
        <taxon>Rhipicephalus</taxon>
        <taxon>Rhipicephalus</taxon>
    </lineage>
</organism>
<accession>L7MIM4</accession>
<evidence type="ECO:0000313" key="1">
    <source>
        <dbReference type="EMBL" id="JAA63113.1"/>
    </source>
</evidence>
<name>L7MIM4_RHIPC</name>
<dbReference type="EMBL" id="GACK01001921">
    <property type="protein sequence ID" value="JAA63113.1"/>
    <property type="molecule type" value="mRNA"/>
</dbReference>